<evidence type="ECO:0000313" key="4">
    <source>
        <dbReference type="Proteomes" id="UP000596035"/>
    </source>
</evidence>
<dbReference type="KEGG" id="amur:ADH66_04285"/>
<reference evidence="2 4" key="3">
    <citation type="submission" date="2020-11" db="EMBL/GenBank/DDBJ databases">
        <title>Closed and high quality bacterial genomes of the OMM12 community.</title>
        <authorList>
            <person name="Marbouty M."/>
            <person name="Lamy-Besnier Q."/>
            <person name="Debarbieux L."/>
            <person name="Koszul R."/>
        </authorList>
    </citation>
    <scope>NUCLEOTIDE SEQUENCE [LARGE SCALE GENOMIC DNA]</scope>
    <source>
        <strain evidence="2 4">KB18</strain>
    </source>
</reference>
<protein>
    <submittedName>
        <fullName evidence="2">Uncharacterized protein</fullName>
    </submittedName>
</protein>
<name>A0A1Z2XND6_9FIRM</name>
<evidence type="ECO:0000313" key="1">
    <source>
        <dbReference type="EMBL" id="ASB39937.1"/>
    </source>
</evidence>
<keyword evidence="3" id="KW-1185">Reference proteome</keyword>
<accession>A0A1Z2XND6</accession>
<dbReference type="Proteomes" id="UP000596035">
    <property type="component" value="Chromosome"/>
</dbReference>
<dbReference type="Proteomes" id="UP000196710">
    <property type="component" value="Chromosome"/>
</dbReference>
<reference evidence="3" key="2">
    <citation type="submission" date="2017-05" db="EMBL/GenBank/DDBJ databases">
        <title>Improved OligoMM genomes.</title>
        <authorList>
            <person name="Garzetti D."/>
        </authorList>
    </citation>
    <scope>NUCLEOTIDE SEQUENCE [LARGE SCALE GENOMIC DNA]</scope>
    <source>
        <strain evidence="3">KB18</strain>
    </source>
</reference>
<gene>
    <name evidence="1" type="ORF">ADH66_04285</name>
    <name evidence="2" type="ORF">I5Q82_14350</name>
</gene>
<dbReference type="RefSeq" id="WP_066535278.1">
    <property type="nucleotide sequence ID" value="NZ_CAPVCI010000006.1"/>
</dbReference>
<dbReference type="EMBL" id="CP065321">
    <property type="protein sequence ID" value="QQR29226.1"/>
    <property type="molecule type" value="Genomic_DNA"/>
</dbReference>
<reference evidence="1" key="1">
    <citation type="journal article" date="2017" name="Genome Announc.">
        <title>High-Quality Whole-Genome Sequences of the Oligo-Mouse-Microbiota Bacterial Community.</title>
        <authorList>
            <person name="Garzetti D."/>
            <person name="Brugiroux S."/>
            <person name="Bunk B."/>
            <person name="Pukall R."/>
            <person name="McCoy K.D."/>
            <person name="Macpherson A.J."/>
            <person name="Stecher B."/>
        </authorList>
    </citation>
    <scope>NUCLEOTIDE SEQUENCE</scope>
    <source>
        <strain evidence="1">KB18</strain>
    </source>
</reference>
<dbReference type="AlphaFoldDB" id="A0A1Z2XND6"/>
<organism evidence="2 4">
    <name type="scientific">Acutalibacter muris</name>
    <dbReference type="NCBI Taxonomy" id="1796620"/>
    <lineage>
        <taxon>Bacteria</taxon>
        <taxon>Bacillati</taxon>
        <taxon>Bacillota</taxon>
        <taxon>Clostridia</taxon>
        <taxon>Eubacteriales</taxon>
        <taxon>Acutalibacteraceae</taxon>
        <taxon>Acutalibacter</taxon>
    </lineage>
</organism>
<dbReference type="EMBL" id="CP021422">
    <property type="protein sequence ID" value="ASB39937.1"/>
    <property type="molecule type" value="Genomic_DNA"/>
</dbReference>
<proteinExistence type="predicted"/>
<evidence type="ECO:0000313" key="3">
    <source>
        <dbReference type="Proteomes" id="UP000196710"/>
    </source>
</evidence>
<evidence type="ECO:0000313" key="2">
    <source>
        <dbReference type="EMBL" id="QQR29226.1"/>
    </source>
</evidence>
<sequence length="165" mass="18908">MILQTYQSKVVLRTLKNGEVYRAKPNLSLRREYDALIDMLGLHCECPVFAVVKGKKQNTGGKVSGSVRLTLDVPEEFVHITEYGVWADFIYALKFSKPGNYKALRPDCEEISVRRYNELMEDLKDQRKLSAYQTPQVVLERIEPGWLKSVKIFGKSGLLGKLIRK</sequence>